<sequence>MEILKRARGYSDGDMATFNYRPPSGLQDELNHRTWKAGYTDRDG</sequence>
<dbReference type="EMBL" id="LAZR01039124">
    <property type="protein sequence ID" value="KKL17784.1"/>
    <property type="molecule type" value="Genomic_DNA"/>
</dbReference>
<feature type="non-terminal residue" evidence="2">
    <location>
        <position position="44"/>
    </location>
</feature>
<organism evidence="2">
    <name type="scientific">marine sediment metagenome</name>
    <dbReference type="NCBI Taxonomy" id="412755"/>
    <lineage>
        <taxon>unclassified sequences</taxon>
        <taxon>metagenomes</taxon>
        <taxon>ecological metagenomes</taxon>
    </lineage>
</organism>
<dbReference type="AlphaFoldDB" id="A0A0F9B796"/>
<accession>A0A0F9B796</accession>
<proteinExistence type="predicted"/>
<gene>
    <name evidence="2" type="ORF">LCGC14_2482090</name>
</gene>
<feature type="region of interest" description="Disordered" evidence="1">
    <location>
        <begin position="1"/>
        <end position="27"/>
    </location>
</feature>
<evidence type="ECO:0000256" key="1">
    <source>
        <dbReference type="SAM" id="MobiDB-lite"/>
    </source>
</evidence>
<protein>
    <submittedName>
        <fullName evidence="2">Uncharacterized protein</fullName>
    </submittedName>
</protein>
<reference evidence="2" key="1">
    <citation type="journal article" date="2015" name="Nature">
        <title>Complex archaea that bridge the gap between prokaryotes and eukaryotes.</title>
        <authorList>
            <person name="Spang A."/>
            <person name="Saw J.H."/>
            <person name="Jorgensen S.L."/>
            <person name="Zaremba-Niedzwiedzka K."/>
            <person name="Martijn J."/>
            <person name="Lind A.E."/>
            <person name="van Eijk R."/>
            <person name="Schleper C."/>
            <person name="Guy L."/>
            <person name="Ettema T.J."/>
        </authorList>
    </citation>
    <scope>NUCLEOTIDE SEQUENCE</scope>
</reference>
<comment type="caution">
    <text evidence="2">The sequence shown here is derived from an EMBL/GenBank/DDBJ whole genome shotgun (WGS) entry which is preliminary data.</text>
</comment>
<evidence type="ECO:0000313" key="2">
    <source>
        <dbReference type="EMBL" id="KKL17784.1"/>
    </source>
</evidence>
<name>A0A0F9B796_9ZZZZ</name>